<name>A0A2T3FTM2_9CLOT</name>
<evidence type="ECO:0000256" key="2">
    <source>
        <dbReference type="ARBA" id="ARBA00022741"/>
    </source>
</evidence>
<dbReference type="PANTHER" id="PTHR23407:SF1">
    <property type="entry name" value="5-FORMYLTETRAHYDROFOLATE CYCLO-LIGASE"/>
    <property type="match status" value="1"/>
</dbReference>
<dbReference type="Gene3D" id="3.40.50.10420">
    <property type="entry name" value="NagB/RpiA/CoA transferase-like"/>
    <property type="match status" value="1"/>
</dbReference>
<keyword evidence="5" id="KW-0479">Metal-binding</keyword>
<comment type="catalytic activity">
    <reaction evidence="5">
        <text>(6S)-5-formyl-5,6,7,8-tetrahydrofolate + ATP = (6R)-5,10-methenyltetrahydrofolate + ADP + phosphate</text>
        <dbReference type="Rhea" id="RHEA:10488"/>
        <dbReference type="ChEBI" id="CHEBI:30616"/>
        <dbReference type="ChEBI" id="CHEBI:43474"/>
        <dbReference type="ChEBI" id="CHEBI:57455"/>
        <dbReference type="ChEBI" id="CHEBI:57457"/>
        <dbReference type="ChEBI" id="CHEBI:456216"/>
        <dbReference type="EC" id="6.3.3.2"/>
    </reaction>
</comment>
<feature type="binding site" evidence="4">
    <location>
        <begin position="12"/>
        <end position="16"/>
    </location>
    <ligand>
        <name>ATP</name>
        <dbReference type="ChEBI" id="CHEBI:30616"/>
    </ligand>
</feature>
<organism evidence="6 7">
    <name type="scientific">Clostridium fessum</name>
    <dbReference type="NCBI Taxonomy" id="2126740"/>
    <lineage>
        <taxon>Bacteria</taxon>
        <taxon>Bacillati</taxon>
        <taxon>Bacillota</taxon>
        <taxon>Clostridia</taxon>
        <taxon>Eubacteriales</taxon>
        <taxon>Clostridiaceae</taxon>
        <taxon>Clostridium</taxon>
    </lineage>
</organism>
<evidence type="ECO:0000313" key="6">
    <source>
        <dbReference type="EMBL" id="PST38630.1"/>
    </source>
</evidence>
<dbReference type="EMBL" id="PYLO01000001">
    <property type="protein sequence ID" value="PST38630.1"/>
    <property type="molecule type" value="Genomic_DNA"/>
</dbReference>
<sequence length="192" mass="21577">MVIHSSGSQISKQEIRAYVLQKRRTLLPEEQQRWDEALLERLHPLFPSAGTAVYAYTSVRGEASTEYLIDELLKRGCRVALPRVFGREMRFFYVTDRSQLVAGAYGIPEPADGCQEADAPKALVITPGVGFSKDGNRIGYGAGYYDRFFAAEPDHMAVGICYGFQLFPAFETEKHDKKMAYIVTPEQTIKVL</sequence>
<dbReference type="PIRSF" id="PIRSF006806">
    <property type="entry name" value="FTHF_cligase"/>
    <property type="match status" value="1"/>
</dbReference>
<reference evidence="6 7" key="1">
    <citation type="submission" date="2018-03" db="EMBL/GenBank/DDBJ databases">
        <title>Lachnoclostridium SNUG30386 gen.nov., sp.nov., isolated from human faeces.</title>
        <authorList>
            <person name="Seo B."/>
            <person name="Jeon K."/>
            <person name="Ko G."/>
        </authorList>
    </citation>
    <scope>NUCLEOTIDE SEQUENCE [LARGE SCALE GENOMIC DNA]</scope>
    <source>
        <strain evidence="6 7">SNUG30386</strain>
    </source>
</reference>
<dbReference type="Proteomes" id="UP000241048">
    <property type="component" value="Unassembled WGS sequence"/>
</dbReference>
<dbReference type="AlphaFoldDB" id="A0A2T3FTM2"/>
<dbReference type="RefSeq" id="WP_106999841.1">
    <property type="nucleotide sequence ID" value="NZ_JAQDZI010000001.1"/>
</dbReference>
<dbReference type="GO" id="GO:0005524">
    <property type="term" value="F:ATP binding"/>
    <property type="evidence" value="ECO:0007669"/>
    <property type="project" value="UniProtKB-KW"/>
</dbReference>
<evidence type="ECO:0000256" key="4">
    <source>
        <dbReference type="PIRSR" id="PIRSR006806-1"/>
    </source>
</evidence>
<feature type="binding site" evidence="4">
    <location>
        <position position="62"/>
    </location>
    <ligand>
        <name>substrate</name>
    </ligand>
</feature>
<comment type="similarity">
    <text evidence="1 5">Belongs to the 5-formyltetrahydrofolate cyclo-ligase family.</text>
</comment>
<evidence type="ECO:0000256" key="5">
    <source>
        <dbReference type="RuleBase" id="RU361279"/>
    </source>
</evidence>
<gene>
    <name evidence="6" type="ORF">C7U56_01330</name>
</gene>
<dbReference type="GO" id="GO:0035999">
    <property type="term" value="P:tetrahydrofolate interconversion"/>
    <property type="evidence" value="ECO:0007669"/>
    <property type="project" value="TreeGrafter"/>
</dbReference>
<comment type="cofactor">
    <cofactor evidence="5">
        <name>Mg(2+)</name>
        <dbReference type="ChEBI" id="CHEBI:18420"/>
    </cofactor>
</comment>
<dbReference type="InterPro" id="IPR002698">
    <property type="entry name" value="FTHF_cligase"/>
</dbReference>
<dbReference type="InterPro" id="IPR024185">
    <property type="entry name" value="FTHF_cligase-like_sf"/>
</dbReference>
<dbReference type="Pfam" id="PF01812">
    <property type="entry name" value="5-FTHF_cyc-lig"/>
    <property type="match status" value="1"/>
</dbReference>
<evidence type="ECO:0000256" key="3">
    <source>
        <dbReference type="ARBA" id="ARBA00022840"/>
    </source>
</evidence>
<keyword evidence="5" id="KW-0460">Magnesium</keyword>
<feature type="binding site" evidence="4">
    <location>
        <begin position="137"/>
        <end position="145"/>
    </location>
    <ligand>
        <name>ATP</name>
        <dbReference type="ChEBI" id="CHEBI:30616"/>
    </ligand>
</feature>
<keyword evidence="7" id="KW-1185">Reference proteome</keyword>
<proteinExistence type="inferred from homology"/>
<keyword evidence="6" id="KW-0436">Ligase</keyword>
<dbReference type="PANTHER" id="PTHR23407">
    <property type="entry name" value="ATPASE INHIBITOR/5-FORMYLTETRAHYDROFOLATE CYCLO-LIGASE"/>
    <property type="match status" value="1"/>
</dbReference>
<dbReference type="GO" id="GO:0046872">
    <property type="term" value="F:metal ion binding"/>
    <property type="evidence" value="ECO:0007669"/>
    <property type="project" value="UniProtKB-KW"/>
</dbReference>
<evidence type="ECO:0000256" key="1">
    <source>
        <dbReference type="ARBA" id="ARBA00010638"/>
    </source>
</evidence>
<dbReference type="GO" id="GO:0009396">
    <property type="term" value="P:folic acid-containing compound biosynthetic process"/>
    <property type="evidence" value="ECO:0007669"/>
    <property type="project" value="TreeGrafter"/>
</dbReference>
<accession>A0A2T3FTM2</accession>
<keyword evidence="2 4" id="KW-0547">Nucleotide-binding</keyword>
<dbReference type="EC" id="6.3.3.2" evidence="5"/>
<protein>
    <recommendedName>
        <fullName evidence="5">5-formyltetrahydrofolate cyclo-ligase</fullName>
        <ecNumber evidence="5">6.3.3.2</ecNumber>
    </recommendedName>
</protein>
<dbReference type="SUPFAM" id="SSF100950">
    <property type="entry name" value="NagB/RpiA/CoA transferase-like"/>
    <property type="match status" value="1"/>
</dbReference>
<dbReference type="GO" id="GO:0030272">
    <property type="term" value="F:5-formyltetrahydrofolate cyclo-ligase activity"/>
    <property type="evidence" value="ECO:0007669"/>
    <property type="project" value="UniProtKB-EC"/>
</dbReference>
<comment type="caution">
    <text evidence="6">The sequence shown here is derived from an EMBL/GenBank/DDBJ whole genome shotgun (WGS) entry which is preliminary data.</text>
</comment>
<dbReference type="NCBIfam" id="TIGR02727">
    <property type="entry name" value="MTHFS_bact"/>
    <property type="match status" value="1"/>
</dbReference>
<dbReference type="InterPro" id="IPR037171">
    <property type="entry name" value="NagB/RpiA_transferase-like"/>
</dbReference>
<evidence type="ECO:0000313" key="7">
    <source>
        <dbReference type="Proteomes" id="UP000241048"/>
    </source>
</evidence>
<keyword evidence="3 4" id="KW-0067">ATP-binding</keyword>